<evidence type="ECO:0000256" key="12">
    <source>
        <dbReference type="ARBA" id="ARBA00022989"/>
    </source>
</evidence>
<evidence type="ECO:0000256" key="11">
    <source>
        <dbReference type="ARBA" id="ARBA00022842"/>
    </source>
</evidence>
<feature type="transmembrane region" description="Helical" evidence="19">
    <location>
        <begin position="134"/>
        <end position="153"/>
    </location>
</feature>
<evidence type="ECO:0000256" key="10">
    <source>
        <dbReference type="ARBA" id="ARBA00022692"/>
    </source>
</evidence>
<evidence type="ECO:0000256" key="17">
    <source>
        <dbReference type="ARBA" id="ARBA00048623"/>
    </source>
</evidence>
<feature type="transmembrane region" description="Helical" evidence="19">
    <location>
        <begin position="197"/>
        <end position="215"/>
    </location>
</feature>
<dbReference type="Pfam" id="PF02654">
    <property type="entry name" value="CobS"/>
    <property type="match status" value="1"/>
</dbReference>
<comment type="pathway">
    <text evidence="3 19">Cofactor biosynthesis; adenosylcobalamin biosynthesis; adenosylcobalamin from cob(II)yrinate a,c-diamide: step 7/7.</text>
</comment>
<comment type="cofactor">
    <cofactor evidence="1 19">
        <name>Mg(2+)</name>
        <dbReference type="ChEBI" id="CHEBI:18420"/>
    </cofactor>
</comment>
<accession>A0ABU3WMK0</accession>
<evidence type="ECO:0000256" key="15">
    <source>
        <dbReference type="ARBA" id="ARBA00032605"/>
    </source>
</evidence>
<evidence type="ECO:0000256" key="8">
    <source>
        <dbReference type="ARBA" id="ARBA00022573"/>
    </source>
</evidence>
<dbReference type="InterPro" id="IPR003805">
    <property type="entry name" value="CobS"/>
</dbReference>
<evidence type="ECO:0000256" key="4">
    <source>
        <dbReference type="ARBA" id="ARBA00010561"/>
    </source>
</evidence>
<keyword evidence="11 19" id="KW-0460">Magnesium</keyword>
<organism evidence="20 21">
    <name type="scientific">Rhodococcus zopfii</name>
    <dbReference type="NCBI Taxonomy" id="43772"/>
    <lineage>
        <taxon>Bacteria</taxon>
        <taxon>Bacillati</taxon>
        <taxon>Actinomycetota</taxon>
        <taxon>Actinomycetes</taxon>
        <taxon>Mycobacteriales</taxon>
        <taxon>Nocardiaceae</taxon>
        <taxon>Rhodococcus</taxon>
    </lineage>
</organism>
<protein>
    <recommendedName>
        <fullName evidence="6 19">Adenosylcobinamide-GDP ribazoletransferase</fullName>
        <ecNumber evidence="5 19">2.7.8.26</ecNumber>
    </recommendedName>
    <alternativeName>
        <fullName evidence="16 19">Cobalamin synthase</fullName>
    </alternativeName>
    <alternativeName>
        <fullName evidence="15 19">Cobalamin-5'-phosphate synthase</fullName>
    </alternativeName>
</protein>
<dbReference type="EC" id="2.7.8.26" evidence="5 19"/>
<dbReference type="Proteomes" id="UP001275440">
    <property type="component" value="Unassembled WGS sequence"/>
</dbReference>
<feature type="transmembrane region" description="Helical" evidence="19">
    <location>
        <begin position="49"/>
        <end position="73"/>
    </location>
</feature>
<comment type="caution">
    <text evidence="20">The sequence shown here is derived from an EMBL/GenBank/DDBJ whole genome shotgun (WGS) entry which is preliminary data.</text>
</comment>
<evidence type="ECO:0000256" key="13">
    <source>
        <dbReference type="ARBA" id="ARBA00023136"/>
    </source>
</evidence>
<evidence type="ECO:0000256" key="19">
    <source>
        <dbReference type="HAMAP-Rule" id="MF_00719"/>
    </source>
</evidence>
<keyword evidence="13 19" id="KW-0472">Membrane</keyword>
<dbReference type="NCBIfam" id="NF001279">
    <property type="entry name" value="PRK00235.2-1"/>
    <property type="match status" value="1"/>
</dbReference>
<dbReference type="PANTHER" id="PTHR34148:SF1">
    <property type="entry name" value="ADENOSYLCOBINAMIDE-GDP RIBAZOLETRANSFERASE"/>
    <property type="match status" value="1"/>
</dbReference>
<evidence type="ECO:0000256" key="3">
    <source>
        <dbReference type="ARBA" id="ARBA00004663"/>
    </source>
</evidence>
<evidence type="ECO:0000256" key="7">
    <source>
        <dbReference type="ARBA" id="ARBA00022475"/>
    </source>
</evidence>
<evidence type="ECO:0000256" key="14">
    <source>
        <dbReference type="ARBA" id="ARBA00025228"/>
    </source>
</evidence>
<keyword evidence="7 19" id="KW-1003">Cell membrane</keyword>
<gene>
    <name evidence="19" type="primary">cobS</name>
    <name evidence="20" type="ORF">F8M49_06830</name>
</gene>
<evidence type="ECO:0000256" key="1">
    <source>
        <dbReference type="ARBA" id="ARBA00001946"/>
    </source>
</evidence>
<evidence type="ECO:0000256" key="2">
    <source>
        <dbReference type="ARBA" id="ARBA00004651"/>
    </source>
</evidence>
<evidence type="ECO:0000313" key="20">
    <source>
        <dbReference type="EMBL" id="MDV2475212.1"/>
    </source>
</evidence>
<evidence type="ECO:0000256" key="16">
    <source>
        <dbReference type="ARBA" id="ARBA00032853"/>
    </source>
</evidence>
<keyword evidence="12 19" id="KW-1133">Transmembrane helix</keyword>
<comment type="catalytic activity">
    <reaction evidence="17 19">
        <text>alpha-ribazole + adenosylcob(III)inamide-GDP = adenosylcob(III)alamin + GMP + H(+)</text>
        <dbReference type="Rhea" id="RHEA:16049"/>
        <dbReference type="ChEBI" id="CHEBI:10329"/>
        <dbReference type="ChEBI" id="CHEBI:15378"/>
        <dbReference type="ChEBI" id="CHEBI:18408"/>
        <dbReference type="ChEBI" id="CHEBI:58115"/>
        <dbReference type="ChEBI" id="CHEBI:60487"/>
        <dbReference type="EC" id="2.7.8.26"/>
    </reaction>
</comment>
<dbReference type="GO" id="GO:0051073">
    <property type="term" value="F:adenosylcobinamide-GDP ribazoletransferase activity"/>
    <property type="evidence" value="ECO:0007669"/>
    <property type="project" value="UniProtKB-EC"/>
</dbReference>
<reference evidence="20 21" key="1">
    <citation type="submission" date="2019-10" db="EMBL/GenBank/DDBJ databases">
        <title>Draft Genome Assembly of Rhodococcus zopfii DSM44189.</title>
        <authorList>
            <person name="Sutton J.M."/>
            <person name="Akob D.M."/>
            <person name="Bushman T.J."/>
        </authorList>
    </citation>
    <scope>NUCLEOTIDE SEQUENCE [LARGE SCALE GENOMIC DNA]</scope>
    <source>
        <strain evidence="20 21">DSM 44189</strain>
    </source>
</reference>
<evidence type="ECO:0000256" key="9">
    <source>
        <dbReference type="ARBA" id="ARBA00022679"/>
    </source>
</evidence>
<keyword evidence="8 19" id="KW-0169">Cobalamin biosynthesis</keyword>
<keyword evidence="9 19" id="KW-0808">Transferase</keyword>
<dbReference type="HAMAP" id="MF_00719">
    <property type="entry name" value="CobS"/>
    <property type="match status" value="1"/>
</dbReference>
<dbReference type="RefSeq" id="WP_072813773.1">
    <property type="nucleotide sequence ID" value="NZ_JAHWLX010000177.1"/>
</dbReference>
<sequence>MGGLPLALSWLTVLPVRGPADIDRSAAARAIRAAPVTGVMLGIAAAGMLWLLVTAGCAPPLAGLLCVGFLAVATRGMHVDGLSDTADGLGCYGPPERAREVMHSGGAGPFGVATMVVVLGAQAWSFGALAEADAWPAVVLAVAAGRVAVVLACRHGIVAAPGSGFGALVAGTQSWRSVLGWPLLAAVAAMWCVPGTPWLGPVVVLGALALSVLFVRHCVARFDGVNGDVLGAALEGTVAAVAIALGAAI</sequence>
<comment type="catalytic activity">
    <reaction evidence="18 19">
        <text>alpha-ribazole 5'-phosphate + adenosylcob(III)inamide-GDP = adenosylcob(III)alamin 5'-phosphate + GMP + H(+)</text>
        <dbReference type="Rhea" id="RHEA:23560"/>
        <dbReference type="ChEBI" id="CHEBI:15378"/>
        <dbReference type="ChEBI" id="CHEBI:57918"/>
        <dbReference type="ChEBI" id="CHEBI:58115"/>
        <dbReference type="ChEBI" id="CHEBI:60487"/>
        <dbReference type="ChEBI" id="CHEBI:60493"/>
        <dbReference type="EC" id="2.7.8.26"/>
    </reaction>
</comment>
<name>A0ABU3WMK0_9NOCA</name>
<dbReference type="EMBL" id="WBMO01000001">
    <property type="protein sequence ID" value="MDV2475212.1"/>
    <property type="molecule type" value="Genomic_DNA"/>
</dbReference>
<proteinExistence type="inferred from homology"/>
<evidence type="ECO:0000256" key="6">
    <source>
        <dbReference type="ARBA" id="ARBA00015850"/>
    </source>
</evidence>
<dbReference type="PANTHER" id="PTHR34148">
    <property type="entry name" value="ADENOSYLCOBINAMIDE-GDP RIBAZOLETRANSFERASE"/>
    <property type="match status" value="1"/>
</dbReference>
<evidence type="ECO:0000256" key="5">
    <source>
        <dbReference type="ARBA" id="ARBA00013200"/>
    </source>
</evidence>
<keyword evidence="21" id="KW-1185">Reference proteome</keyword>
<evidence type="ECO:0000256" key="18">
    <source>
        <dbReference type="ARBA" id="ARBA00049504"/>
    </source>
</evidence>
<comment type="subcellular location">
    <subcellularLocation>
        <location evidence="2 19">Cell membrane</location>
        <topology evidence="2 19">Multi-pass membrane protein</topology>
    </subcellularLocation>
</comment>
<evidence type="ECO:0000313" key="21">
    <source>
        <dbReference type="Proteomes" id="UP001275440"/>
    </source>
</evidence>
<comment type="similarity">
    <text evidence="4 19">Belongs to the CobS family.</text>
</comment>
<comment type="function">
    <text evidence="14 19">Joins adenosylcobinamide-GDP and alpha-ribazole to generate adenosylcobalamin (Ado-cobalamin). Also synthesizes adenosylcobalamin 5'-phosphate from adenosylcobinamide-GDP and alpha-ribazole 5'-phosphate.</text>
</comment>
<feature type="transmembrane region" description="Helical" evidence="19">
    <location>
        <begin position="107"/>
        <end position="128"/>
    </location>
</feature>
<keyword evidence="10 19" id="KW-0812">Transmembrane</keyword>